<accession>A0A9Q3FGF2</accession>
<feature type="compositionally biased region" description="Polar residues" evidence="30">
    <location>
        <begin position="1"/>
        <end position="11"/>
    </location>
</feature>
<dbReference type="InterPro" id="IPR001584">
    <property type="entry name" value="Integrase_cat-core"/>
</dbReference>
<keyword evidence="10" id="KW-0547">Nucleotide-binding</keyword>
<dbReference type="InterPro" id="IPR013103">
    <property type="entry name" value="RVT_2"/>
</dbReference>
<dbReference type="InterPro" id="IPR036875">
    <property type="entry name" value="Znf_CCHC_sf"/>
</dbReference>
<keyword evidence="3" id="KW-1188">Viral release from host cell</keyword>
<evidence type="ECO:0000256" key="28">
    <source>
        <dbReference type="ARBA" id="ARBA00057243"/>
    </source>
</evidence>
<evidence type="ECO:0000256" key="26">
    <source>
        <dbReference type="ARBA" id="ARBA00048173"/>
    </source>
</evidence>
<evidence type="ECO:0000313" key="33">
    <source>
        <dbReference type="EMBL" id="MBW0536826.1"/>
    </source>
</evidence>
<evidence type="ECO:0000256" key="25">
    <source>
        <dbReference type="ARBA" id="ARBA00033113"/>
    </source>
</evidence>
<dbReference type="GO" id="GO:0032196">
    <property type="term" value="P:transposition"/>
    <property type="evidence" value="ECO:0007669"/>
    <property type="project" value="UniProtKB-KW"/>
</dbReference>
<dbReference type="SMART" id="SM00343">
    <property type="entry name" value="ZnF_C2HC"/>
    <property type="match status" value="1"/>
</dbReference>
<evidence type="ECO:0000256" key="5">
    <source>
        <dbReference type="ARBA" id="ARBA00022670"/>
    </source>
</evidence>
<evidence type="ECO:0000256" key="27">
    <source>
        <dbReference type="ARBA" id="ARBA00049244"/>
    </source>
</evidence>
<evidence type="ECO:0000256" key="14">
    <source>
        <dbReference type="ARBA" id="ARBA00022840"/>
    </source>
</evidence>
<dbReference type="InterPro" id="IPR057670">
    <property type="entry name" value="SH3_retrovirus"/>
</dbReference>
<keyword evidence="4" id="KW-0507">mRNA processing</keyword>
<dbReference type="EMBL" id="AVOT02041479">
    <property type="protein sequence ID" value="MBW0536826.1"/>
    <property type="molecule type" value="Genomic_DNA"/>
</dbReference>
<evidence type="ECO:0000256" key="8">
    <source>
        <dbReference type="ARBA" id="ARBA00022722"/>
    </source>
</evidence>
<name>A0A9Q3FGF2_9BASI</name>
<keyword evidence="12" id="KW-0255">Endonuclease</keyword>
<keyword evidence="34" id="KW-1185">Reference proteome</keyword>
<dbReference type="GO" id="GO:0003964">
    <property type="term" value="F:RNA-directed DNA polymerase activity"/>
    <property type="evidence" value="ECO:0007669"/>
    <property type="project" value="UniProtKB-KW"/>
</dbReference>
<evidence type="ECO:0000256" key="17">
    <source>
        <dbReference type="ARBA" id="ARBA00022908"/>
    </source>
</evidence>
<dbReference type="SUPFAM" id="SSF56672">
    <property type="entry name" value="DNA/RNA polymerases"/>
    <property type="match status" value="1"/>
</dbReference>
<dbReference type="GO" id="GO:0003723">
    <property type="term" value="F:RNA binding"/>
    <property type="evidence" value="ECO:0007669"/>
    <property type="project" value="UniProtKB-KW"/>
</dbReference>
<evidence type="ECO:0000256" key="4">
    <source>
        <dbReference type="ARBA" id="ARBA00022664"/>
    </source>
</evidence>
<dbReference type="InterPro" id="IPR043502">
    <property type="entry name" value="DNA/RNA_pol_sf"/>
</dbReference>
<keyword evidence="14" id="KW-0067">ATP-binding</keyword>
<dbReference type="InterPro" id="IPR012337">
    <property type="entry name" value="RNaseH-like_sf"/>
</dbReference>
<keyword evidence="17" id="KW-0229">DNA integration</keyword>
<evidence type="ECO:0000256" key="30">
    <source>
        <dbReference type="SAM" id="MobiDB-lite"/>
    </source>
</evidence>
<evidence type="ECO:0000256" key="20">
    <source>
        <dbReference type="ARBA" id="ARBA00023113"/>
    </source>
</evidence>
<keyword evidence="8" id="KW-0540">Nuclease</keyword>
<dbReference type="InterPro" id="IPR036397">
    <property type="entry name" value="RNaseH_sf"/>
</dbReference>
<evidence type="ECO:0000256" key="29">
    <source>
        <dbReference type="PROSITE-ProRule" id="PRU00047"/>
    </source>
</evidence>
<evidence type="ECO:0000256" key="7">
    <source>
        <dbReference type="ARBA" id="ARBA00022695"/>
    </source>
</evidence>
<gene>
    <name evidence="33" type="ORF">O181_076541</name>
</gene>
<dbReference type="SUPFAM" id="SSF57756">
    <property type="entry name" value="Retrovirus zinc finger-like domains"/>
    <property type="match status" value="1"/>
</dbReference>
<comment type="caution">
    <text evidence="33">The sequence shown here is derived from an EMBL/GenBank/DDBJ whole genome shotgun (WGS) entry which is preliminary data.</text>
</comment>
<feature type="domain" description="Integrase catalytic" evidence="32">
    <location>
        <begin position="514"/>
        <end position="678"/>
    </location>
</feature>
<keyword evidence="20" id="KW-0917">Virion maturation</keyword>
<evidence type="ECO:0000256" key="3">
    <source>
        <dbReference type="ARBA" id="ARBA00022612"/>
    </source>
</evidence>
<keyword evidence="19" id="KW-0239">DNA-directed DNA polymerase</keyword>
<dbReference type="GO" id="GO:0005524">
    <property type="term" value="F:ATP binding"/>
    <property type="evidence" value="ECO:0007669"/>
    <property type="project" value="UniProtKB-KW"/>
</dbReference>
<feature type="non-terminal residue" evidence="33">
    <location>
        <position position="1"/>
    </location>
</feature>
<keyword evidence="5" id="KW-0645">Protease</keyword>
<keyword evidence="9" id="KW-0479">Metal-binding</keyword>
<evidence type="ECO:0000256" key="10">
    <source>
        <dbReference type="ARBA" id="ARBA00022741"/>
    </source>
</evidence>
<dbReference type="OrthoDB" id="3255262at2759"/>
<dbReference type="PANTHER" id="PTHR42648:SF11">
    <property type="entry name" value="TRANSPOSON TY4-P GAG-POL POLYPROTEIN"/>
    <property type="match status" value="1"/>
</dbReference>
<keyword evidence="2" id="KW-0815">Transposition</keyword>
<evidence type="ECO:0000256" key="11">
    <source>
        <dbReference type="ARBA" id="ARBA00022750"/>
    </source>
</evidence>
<dbReference type="SUPFAM" id="SSF53098">
    <property type="entry name" value="Ribonuclease H-like"/>
    <property type="match status" value="1"/>
</dbReference>
<feature type="compositionally biased region" description="Low complexity" evidence="30">
    <location>
        <begin position="253"/>
        <end position="263"/>
    </location>
</feature>
<dbReference type="GO" id="GO:0005634">
    <property type="term" value="C:nucleus"/>
    <property type="evidence" value="ECO:0007669"/>
    <property type="project" value="UniProtKB-ARBA"/>
</dbReference>
<dbReference type="PROSITE" id="PS00141">
    <property type="entry name" value="ASP_PROTEASE"/>
    <property type="match status" value="1"/>
</dbReference>
<evidence type="ECO:0000259" key="32">
    <source>
        <dbReference type="PROSITE" id="PS50994"/>
    </source>
</evidence>
<evidence type="ECO:0000256" key="13">
    <source>
        <dbReference type="ARBA" id="ARBA00022801"/>
    </source>
</evidence>
<evidence type="ECO:0000256" key="18">
    <source>
        <dbReference type="ARBA" id="ARBA00022918"/>
    </source>
</evidence>
<dbReference type="Pfam" id="PF13976">
    <property type="entry name" value="gag_pre-integrs"/>
    <property type="match status" value="1"/>
</dbReference>
<evidence type="ECO:0000256" key="16">
    <source>
        <dbReference type="ARBA" id="ARBA00022884"/>
    </source>
</evidence>
<keyword evidence="16" id="KW-0694">RNA-binding</keyword>
<protein>
    <recommendedName>
        <fullName evidence="23">Gag-Pol-p199</fullName>
    </recommendedName>
    <alternativeName>
        <fullName evidence="24">TY1A-TY1B</fullName>
    </alternativeName>
    <alternativeName>
        <fullName evidence="25">p190</fullName>
    </alternativeName>
</protein>
<organism evidence="33 34">
    <name type="scientific">Austropuccinia psidii MF-1</name>
    <dbReference type="NCBI Taxonomy" id="1389203"/>
    <lineage>
        <taxon>Eukaryota</taxon>
        <taxon>Fungi</taxon>
        <taxon>Dikarya</taxon>
        <taxon>Basidiomycota</taxon>
        <taxon>Pucciniomycotina</taxon>
        <taxon>Pucciniomycetes</taxon>
        <taxon>Pucciniales</taxon>
        <taxon>Sphaerophragmiaceae</taxon>
        <taxon>Austropuccinia</taxon>
    </lineage>
</organism>
<evidence type="ECO:0000256" key="9">
    <source>
        <dbReference type="ARBA" id="ARBA00022723"/>
    </source>
</evidence>
<dbReference type="Pfam" id="PF07727">
    <property type="entry name" value="RVT_2"/>
    <property type="match status" value="1"/>
</dbReference>
<dbReference type="InterPro" id="IPR025724">
    <property type="entry name" value="GAG-pre-integrase_dom"/>
</dbReference>
<dbReference type="GO" id="GO:0015074">
    <property type="term" value="P:DNA integration"/>
    <property type="evidence" value="ECO:0007669"/>
    <property type="project" value="UniProtKB-KW"/>
</dbReference>
<keyword evidence="11" id="KW-0064">Aspartyl protease</keyword>
<dbReference type="InterPro" id="IPR001969">
    <property type="entry name" value="Aspartic_peptidase_AS"/>
</dbReference>
<dbReference type="GO" id="GO:0004190">
    <property type="term" value="F:aspartic-type endopeptidase activity"/>
    <property type="evidence" value="ECO:0007669"/>
    <property type="project" value="UniProtKB-KW"/>
</dbReference>
<keyword evidence="6" id="KW-0808">Transferase</keyword>
<dbReference type="Gene3D" id="4.10.60.10">
    <property type="entry name" value="Zinc finger, CCHC-type"/>
    <property type="match status" value="1"/>
</dbReference>
<comment type="function">
    <text evidence="1">The aspartyl protease (PR) mediates the proteolytic cleavages of the Gag and Gag-Pol polyproteins after assembly of the VLP.</text>
</comment>
<evidence type="ECO:0000256" key="22">
    <source>
        <dbReference type="ARBA" id="ARBA00023268"/>
    </source>
</evidence>
<dbReference type="GO" id="GO:0004519">
    <property type="term" value="F:endonuclease activity"/>
    <property type="evidence" value="ECO:0007669"/>
    <property type="project" value="UniProtKB-KW"/>
</dbReference>
<keyword evidence="7" id="KW-0548">Nucleotidyltransferase</keyword>
<dbReference type="InterPro" id="IPR054722">
    <property type="entry name" value="PolX-like_BBD"/>
</dbReference>
<keyword evidence="29" id="KW-0862">Zinc</keyword>
<feature type="region of interest" description="Disordered" evidence="30">
    <location>
        <begin position="231"/>
        <end position="263"/>
    </location>
</feature>
<evidence type="ECO:0000256" key="23">
    <source>
        <dbReference type="ARBA" id="ARBA00030524"/>
    </source>
</evidence>
<dbReference type="PANTHER" id="PTHR42648">
    <property type="entry name" value="TRANSPOSASE, PUTATIVE-RELATED"/>
    <property type="match status" value="1"/>
</dbReference>
<dbReference type="AlphaFoldDB" id="A0A9Q3FGF2"/>
<dbReference type="GO" id="GO:0006310">
    <property type="term" value="P:DNA recombination"/>
    <property type="evidence" value="ECO:0007669"/>
    <property type="project" value="UniProtKB-KW"/>
</dbReference>
<evidence type="ECO:0000256" key="24">
    <source>
        <dbReference type="ARBA" id="ARBA00032154"/>
    </source>
</evidence>
<keyword evidence="18" id="KW-0695">RNA-directed DNA polymerase</keyword>
<dbReference type="InterPro" id="IPR001878">
    <property type="entry name" value="Znf_CCHC"/>
</dbReference>
<comment type="catalytic activity">
    <reaction evidence="26">
        <text>DNA(n) + a 2'-deoxyribonucleoside 5'-triphosphate = DNA(n+1) + diphosphate</text>
        <dbReference type="Rhea" id="RHEA:22508"/>
        <dbReference type="Rhea" id="RHEA-COMP:17339"/>
        <dbReference type="Rhea" id="RHEA-COMP:17340"/>
        <dbReference type="ChEBI" id="CHEBI:33019"/>
        <dbReference type="ChEBI" id="CHEBI:61560"/>
        <dbReference type="ChEBI" id="CHEBI:173112"/>
        <dbReference type="EC" id="2.7.7.49"/>
    </reaction>
</comment>
<dbReference type="GO" id="GO:0003887">
    <property type="term" value="F:DNA-directed DNA polymerase activity"/>
    <property type="evidence" value="ECO:0007669"/>
    <property type="project" value="UniProtKB-KW"/>
</dbReference>
<dbReference type="GO" id="GO:0006508">
    <property type="term" value="P:proteolysis"/>
    <property type="evidence" value="ECO:0007669"/>
    <property type="project" value="UniProtKB-KW"/>
</dbReference>
<keyword evidence="21" id="KW-0233">DNA recombination</keyword>
<keyword evidence="13" id="KW-0378">Hydrolase</keyword>
<dbReference type="GO" id="GO:0008270">
    <property type="term" value="F:zinc ion binding"/>
    <property type="evidence" value="ECO:0007669"/>
    <property type="project" value="UniProtKB-KW"/>
</dbReference>
<evidence type="ECO:0000313" key="34">
    <source>
        <dbReference type="Proteomes" id="UP000765509"/>
    </source>
</evidence>
<dbReference type="Proteomes" id="UP000765509">
    <property type="component" value="Unassembled WGS sequence"/>
</dbReference>
<keyword evidence="15" id="KW-0460">Magnesium</keyword>
<evidence type="ECO:0000259" key="31">
    <source>
        <dbReference type="PROSITE" id="PS50158"/>
    </source>
</evidence>
<evidence type="ECO:0000256" key="6">
    <source>
        <dbReference type="ARBA" id="ARBA00022679"/>
    </source>
</evidence>
<feature type="region of interest" description="Disordered" evidence="30">
    <location>
        <begin position="1"/>
        <end position="20"/>
    </location>
</feature>
<keyword evidence="22" id="KW-0511">Multifunctional enzyme</keyword>
<reference evidence="33" key="1">
    <citation type="submission" date="2021-03" db="EMBL/GenBank/DDBJ databases">
        <title>Draft genome sequence of rust myrtle Austropuccinia psidii MF-1, a brazilian biotype.</title>
        <authorList>
            <person name="Quecine M.C."/>
            <person name="Pachon D.M.R."/>
            <person name="Bonatelli M.L."/>
            <person name="Correr F.H."/>
            <person name="Franceschini L.M."/>
            <person name="Leite T.F."/>
            <person name="Margarido G.R.A."/>
            <person name="Almeida C.A."/>
            <person name="Ferrarezi J.A."/>
            <person name="Labate C.A."/>
        </authorList>
    </citation>
    <scope>NUCLEOTIDE SEQUENCE</scope>
    <source>
        <strain evidence="33">MF-1</strain>
    </source>
</reference>
<feature type="domain" description="CCHC-type" evidence="31">
    <location>
        <begin position="269"/>
        <end position="283"/>
    </location>
</feature>
<dbReference type="Gene3D" id="3.30.420.10">
    <property type="entry name" value="Ribonuclease H-like superfamily/Ribonuclease H"/>
    <property type="match status" value="1"/>
</dbReference>
<dbReference type="Pfam" id="PF25597">
    <property type="entry name" value="SH3_retrovirus"/>
    <property type="match status" value="1"/>
</dbReference>
<comment type="function">
    <text evidence="28">Capsid protein (CA) is the structural component of the virus-like particle (VLP), forming the shell that encapsulates the retrotransposons dimeric RNA genome. The particles are assembled from trimer-clustered units and there are holes in the capsid shells that allow for the diffusion of macromolecules. CA also has nucleocapsid-like chaperone activity, promoting primer tRNA(i)-Met annealing to the multipartite primer-binding site (PBS), dimerization of Ty1 RNA and initiation of reverse transcription.</text>
</comment>
<evidence type="ECO:0000256" key="12">
    <source>
        <dbReference type="ARBA" id="ARBA00022759"/>
    </source>
</evidence>
<dbReference type="Pfam" id="PF00098">
    <property type="entry name" value="zf-CCHC"/>
    <property type="match status" value="1"/>
</dbReference>
<dbReference type="Pfam" id="PF22936">
    <property type="entry name" value="Pol_BBD"/>
    <property type="match status" value="1"/>
</dbReference>
<dbReference type="GO" id="GO:0006397">
    <property type="term" value="P:mRNA processing"/>
    <property type="evidence" value="ECO:0007669"/>
    <property type="project" value="UniProtKB-KW"/>
</dbReference>
<dbReference type="CDD" id="cd09272">
    <property type="entry name" value="RNase_HI_RT_Ty1"/>
    <property type="match status" value="1"/>
</dbReference>
<proteinExistence type="predicted"/>
<sequence length="1247" mass="141487">LAPPTTRSGQIYGQPDHTNDMLESKETSIDDMNVIMQADKQAEIFQRFISLAEKIRPQLREDGANFNIWSKNMITAWTTYLMGDSDYFQQTSVDSNIKRNLVARLFIEHTLRDRFTRPSWSSVVYHANIVFKPSSDYSSNINKYEISVTEAVQNLENQLGKIDSEMITTLAIYFAVPSIHQLIIPALNTLMATNPNINVRPEDLIDMIRQISTASPSFDHSTEVAKINAASKFGRKEPHAAHNSNITNKNIHRSTVSSSSRVPSSNFPCHYCGEIGHWSPNCPIKAKANEAKNKARYQRASVAGIGVVPTLEASEALLDSGATHSVVGNISLFTSLTSTDMTLSVASSESFQVNAIGTIELHTSYGLLRLNNVLYCQDIPGVILSLGHLLKENFSVSFFNNLFTISTQYIQINTIRKNARWFIPFHLSSRNHTSINSLSSNISNVTTLNDSIYNDSMLWHQRIGHLSIRQLKHMQKSNTILNIPHIPFRDIRLCHDCSISKSQHHPVKAISRNSITKPGDLIVADLMGPYELSLNNKRYILMIQDAFSRVVVAIPLSDRTEAKTYFMNWIKQFLNVTEYRIKTIQTDNGTEFKNSIFNDFLIKYGIAHEYSMPYEHHQNGRIERTNQTVSEMARTSLLAAKLPSFLWPWAFRHSVWIYNRSLHADSDKTPFELLGKKRPDMLLLRVFGEKSFLYNHNFKKDFSPRALIGYHVGISEDSKGWLFWIPGKREIIKSASVTFDELTFYTNPANEHKIGSIQVRNVFDDSMINELKKQDESISNLSNQSGLQISIPATYKEAIISTNKNDWVQAINEEINSIKTEDVFKPVSLKDVLKEVPHESILGTRWIFAKKPECFKARLVARGFRQIHGINYDETFAPIPTFKKGCVLKLNKALYGTKQASRCWWIHLKGILQHIGFKNNEEDPSTYTLNEGEDQVILWIHVDDGALTASSTALLDRISQRLNTYLKIKWDHHISGLVGISIKETKEGFKLWQPDLIDKLTNLNPSKIIAKTPLPTTCRLESNNSAGNMDKPYLKRIGILLYIAQASRPDISFAVNYLARFSLCTDKTHWNALEHLIAYLRGTRDMGILISKSNESSEMKCFVDANWGGEGDRSTHGFVILHGTNPIGWQSKRQTTIASSTAQAEYMALSFAAKEVLWLYNLFKLILKNPIPVLLSDNCTAAGISTESMNRKQTRHLIREFNTINEFVSTDKLQLRWVSTNEQMADILTKPLGNIKNTYFVSKLNHS</sequence>
<dbReference type="PROSITE" id="PS50158">
    <property type="entry name" value="ZF_CCHC"/>
    <property type="match status" value="1"/>
</dbReference>
<evidence type="ECO:0000256" key="21">
    <source>
        <dbReference type="ARBA" id="ARBA00023172"/>
    </source>
</evidence>
<evidence type="ECO:0000256" key="19">
    <source>
        <dbReference type="ARBA" id="ARBA00022932"/>
    </source>
</evidence>
<dbReference type="InterPro" id="IPR039537">
    <property type="entry name" value="Retrotran_Ty1/copia-like"/>
</dbReference>
<evidence type="ECO:0000256" key="1">
    <source>
        <dbReference type="ARBA" id="ARBA00002180"/>
    </source>
</evidence>
<comment type="catalytic activity">
    <reaction evidence="27">
        <text>DNA(n) + a 2'-deoxyribonucleoside 5'-triphosphate = DNA(n+1) + diphosphate</text>
        <dbReference type="Rhea" id="RHEA:22508"/>
        <dbReference type="Rhea" id="RHEA-COMP:17339"/>
        <dbReference type="Rhea" id="RHEA-COMP:17340"/>
        <dbReference type="ChEBI" id="CHEBI:33019"/>
        <dbReference type="ChEBI" id="CHEBI:61560"/>
        <dbReference type="ChEBI" id="CHEBI:173112"/>
        <dbReference type="EC" id="2.7.7.7"/>
    </reaction>
</comment>
<dbReference type="PROSITE" id="PS50994">
    <property type="entry name" value="INTEGRASE"/>
    <property type="match status" value="1"/>
</dbReference>
<keyword evidence="29" id="KW-0863">Zinc-finger</keyword>
<evidence type="ECO:0000256" key="15">
    <source>
        <dbReference type="ARBA" id="ARBA00022842"/>
    </source>
</evidence>
<evidence type="ECO:0000256" key="2">
    <source>
        <dbReference type="ARBA" id="ARBA00022578"/>
    </source>
</evidence>
<dbReference type="Pfam" id="PF00665">
    <property type="entry name" value="rve"/>
    <property type="match status" value="1"/>
</dbReference>